<feature type="signal peptide" evidence="1">
    <location>
        <begin position="1"/>
        <end position="25"/>
    </location>
</feature>
<evidence type="ECO:0000313" key="3">
    <source>
        <dbReference type="Proteomes" id="UP001209854"/>
    </source>
</evidence>
<dbReference type="InterPro" id="IPR018740">
    <property type="entry name" value="DUF2282_membr"/>
</dbReference>
<dbReference type="RefSeq" id="WP_262567827.1">
    <property type="nucleotide sequence ID" value="NZ_JAPFCC010000001.1"/>
</dbReference>
<evidence type="ECO:0000256" key="1">
    <source>
        <dbReference type="SAM" id="SignalP"/>
    </source>
</evidence>
<dbReference type="Proteomes" id="UP001209854">
    <property type="component" value="Unassembled WGS sequence"/>
</dbReference>
<accession>A0ABT3MU84</accession>
<comment type="caution">
    <text evidence="2">The sequence shown here is derived from an EMBL/GenBank/DDBJ whole genome shotgun (WGS) entry which is preliminary data.</text>
</comment>
<reference evidence="2 3" key="1">
    <citation type="submission" date="2022-10" db="EMBL/GenBank/DDBJ databases">
        <title>High-quality genome sequences of two octocoral-associated bacteria, Endozoicomonas euniceicola EF212 and Endozoicomonas gorgoniicola PS125.</title>
        <authorList>
            <person name="Chiou Y.-J."/>
            <person name="Chen Y.-H."/>
        </authorList>
    </citation>
    <scope>NUCLEOTIDE SEQUENCE [LARGE SCALE GENOMIC DNA]</scope>
    <source>
        <strain evidence="2 3">PS125</strain>
    </source>
</reference>
<keyword evidence="3" id="KW-1185">Reference proteome</keyword>
<organism evidence="2 3">
    <name type="scientific">Endozoicomonas gorgoniicola</name>
    <dbReference type="NCBI Taxonomy" id="1234144"/>
    <lineage>
        <taxon>Bacteria</taxon>
        <taxon>Pseudomonadati</taxon>
        <taxon>Pseudomonadota</taxon>
        <taxon>Gammaproteobacteria</taxon>
        <taxon>Oceanospirillales</taxon>
        <taxon>Endozoicomonadaceae</taxon>
        <taxon>Endozoicomonas</taxon>
    </lineage>
</organism>
<name>A0ABT3MU84_9GAMM</name>
<dbReference type="EMBL" id="JAPFCC010000001">
    <property type="protein sequence ID" value="MCW7552925.1"/>
    <property type="molecule type" value="Genomic_DNA"/>
</dbReference>
<gene>
    <name evidence="2" type="ORF">NX722_09775</name>
</gene>
<keyword evidence="1" id="KW-0732">Signal</keyword>
<feature type="chain" id="PRO_5045957247" evidence="1">
    <location>
        <begin position="26"/>
        <end position="92"/>
    </location>
</feature>
<evidence type="ECO:0000313" key="2">
    <source>
        <dbReference type="EMBL" id="MCW7552925.1"/>
    </source>
</evidence>
<proteinExistence type="predicted"/>
<dbReference type="Pfam" id="PF10048">
    <property type="entry name" value="DUF2282"/>
    <property type="match status" value="1"/>
</dbReference>
<sequence length="92" mass="9034">MSNKALISAGLAAVLAAGAISTAQAAGKEKCYGVAKAGQNDCANLAGTHSCAGQSAKDNDIGEWKAVAAGTCKDLGGYTKAEAKAKLASMES</sequence>
<protein>
    <submittedName>
        <fullName evidence="2">DUF2282 domain-containing protein</fullName>
    </submittedName>
</protein>